<name>D8RMC9_SELML</name>
<dbReference type="PANTHER" id="PTHR33703:SF1">
    <property type="entry name" value="WOUND-INDUCED PROTEIN 1"/>
    <property type="match status" value="1"/>
</dbReference>
<protein>
    <submittedName>
        <fullName evidence="1">Uncharacterized protein</fullName>
    </submittedName>
</protein>
<dbReference type="PANTHER" id="PTHR33703">
    <property type="entry name" value="OS07G0691300 PROTEIN"/>
    <property type="match status" value="1"/>
</dbReference>
<keyword evidence="2" id="KW-1185">Reference proteome</keyword>
<dbReference type="SUPFAM" id="SSF54427">
    <property type="entry name" value="NTF2-like"/>
    <property type="match status" value="1"/>
</dbReference>
<dbReference type="InParanoid" id="D8RMC9"/>
<reference evidence="1 2" key="1">
    <citation type="journal article" date="2011" name="Science">
        <title>The Selaginella genome identifies genetic changes associated with the evolution of vascular plants.</title>
        <authorList>
            <person name="Banks J.A."/>
            <person name="Nishiyama T."/>
            <person name="Hasebe M."/>
            <person name="Bowman J.L."/>
            <person name="Gribskov M."/>
            <person name="dePamphilis C."/>
            <person name="Albert V.A."/>
            <person name="Aono N."/>
            <person name="Aoyama T."/>
            <person name="Ambrose B.A."/>
            <person name="Ashton N.W."/>
            <person name="Axtell M.J."/>
            <person name="Barker E."/>
            <person name="Barker M.S."/>
            <person name="Bennetzen J.L."/>
            <person name="Bonawitz N.D."/>
            <person name="Chapple C."/>
            <person name="Cheng C."/>
            <person name="Correa L.G."/>
            <person name="Dacre M."/>
            <person name="DeBarry J."/>
            <person name="Dreyer I."/>
            <person name="Elias M."/>
            <person name="Engstrom E.M."/>
            <person name="Estelle M."/>
            <person name="Feng L."/>
            <person name="Finet C."/>
            <person name="Floyd S.K."/>
            <person name="Frommer W.B."/>
            <person name="Fujita T."/>
            <person name="Gramzow L."/>
            <person name="Gutensohn M."/>
            <person name="Harholt J."/>
            <person name="Hattori M."/>
            <person name="Heyl A."/>
            <person name="Hirai T."/>
            <person name="Hiwatashi Y."/>
            <person name="Ishikawa M."/>
            <person name="Iwata M."/>
            <person name="Karol K.G."/>
            <person name="Koehler B."/>
            <person name="Kolukisaoglu U."/>
            <person name="Kubo M."/>
            <person name="Kurata T."/>
            <person name="Lalonde S."/>
            <person name="Li K."/>
            <person name="Li Y."/>
            <person name="Litt A."/>
            <person name="Lyons E."/>
            <person name="Manning G."/>
            <person name="Maruyama T."/>
            <person name="Michael T.P."/>
            <person name="Mikami K."/>
            <person name="Miyazaki S."/>
            <person name="Morinaga S."/>
            <person name="Murata T."/>
            <person name="Mueller-Roeber B."/>
            <person name="Nelson D.R."/>
            <person name="Obara M."/>
            <person name="Oguri Y."/>
            <person name="Olmstead R.G."/>
            <person name="Onodera N."/>
            <person name="Petersen B.L."/>
            <person name="Pils B."/>
            <person name="Prigge M."/>
            <person name="Rensing S.A."/>
            <person name="Riano-Pachon D.M."/>
            <person name="Roberts A.W."/>
            <person name="Sato Y."/>
            <person name="Scheller H.V."/>
            <person name="Schulz B."/>
            <person name="Schulz C."/>
            <person name="Shakirov E.V."/>
            <person name="Shibagaki N."/>
            <person name="Shinohara N."/>
            <person name="Shippen D.E."/>
            <person name="Soerensen I."/>
            <person name="Sotooka R."/>
            <person name="Sugimoto N."/>
            <person name="Sugita M."/>
            <person name="Sumikawa N."/>
            <person name="Tanurdzic M."/>
            <person name="Theissen G."/>
            <person name="Ulvskov P."/>
            <person name="Wakazuki S."/>
            <person name="Weng J.K."/>
            <person name="Willats W.W."/>
            <person name="Wipf D."/>
            <person name="Wolf P.G."/>
            <person name="Yang L."/>
            <person name="Zimmer A.D."/>
            <person name="Zhu Q."/>
            <person name="Mitros T."/>
            <person name="Hellsten U."/>
            <person name="Loque D."/>
            <person name="Otillar R."/>
            <person name="Salamov A."/>
            <person name="Schmutz J."/>
            <person name="Shapiro H."/>
            <person name="Lindquist E."/>
            <person name="Lucas S."/>
            <person name="Rokhsar D."/>
            <person name="Grigoriev I.V."/>
        </authorList>
    </citation>
    <scope>NUCLEOTIDE SEQUENCE [LARGE SCALE GENOMIC DNA]</scope>
</reference>
<dbReference type="InterPro" id="IPR032710">
    <property type="entry name" value="NTF2-like_dom_sf"/>
</dbReference>
<dbReference type="InterPro" id="IPR009798">
    <property type="entry name" value="Wun1-like"/>
</dbReference>
<organism evidence="2">
    <name type="scientific">Selaginella moellendorffii</name>
    <name type="common">Spikemoss</name>
    <dbReference type="NCBI Taxonomy" id="88036"/>
    <lineage>
        <taxon>Eukaryota</taxon>
        <taxon>Viridiplantae</taxon>
        <taxon>Streptophyta</taxon>
        <taxon>Embryophyta</taxon>
        <taxon>Tracheophyta</taxon>
        <taxon>Lycopodiopsida</taxon>
        <taxon>Selaginellales</taxon>
        <taxon>Selaginellaceae</taxon>
        <taxon>Selaginella</taxon>
    </lineage>
</organism>
<sequence length="209" mass="23601">MLTPIQRETRNLITTDDLAQLLINQTPRLKDLKSDEVHTKEFLDDVVLSIAVESTRQLVDLVVQFYDRLLAADAITLKSLVSDEIEWRFHGPRLSNKYMMKLLTGEKRIGSVSFVPDHIHRIDSTRAAAQGQGWLHVWTVNIDTGKLTHLSEYCNTIIEFGRGDSTLVLGQSSDVEKSFPVLVIPTMYKEPQKLTAVSIAFGFFAFSAH</sequence>
<dbReference type="Gramene" id="EFJ26514">
    <property type="protein sequence ID" value="EFJ26514"/>
    <property type="gene ID" value="SELMODRAFT_412807"/>
</dbReference>
<dbReference type="EMBL" id="GL377584">
    <property type="protein sequence ID" value="EFJ26514.1"/>
    <property type="molecule type" value="Genomic_DNA"/>
</dbReference>
<proteinExistence type="predicted"/>
<dbReference type="HOGENOM" id="CLU_1317389_0_0_1"/>
<evidence type="ECO:0000313" key="2">
    <source>
        <dbReference type="Proteomes" id="UP000001514"/>
    </source>
</evidence>
<evidence type="ECO:0000313" key="1">
    <source>
        <dbReference type="EMBL" id="EFJ26514.1"/>
    </source>
</evidence>
<gene>
    <name evidence="1" type="ORF">SELMODRAFT_412807</name>
</gene>
<dbReference type="AlphaFoldDB" id="D8RMC9"/>
<dbReference type="Proteomes" id="UP000001514">
    <property type="component" value="Unassembled WGS sequence"/>
</dbReference>
<dbReference type="KEGG" id="smo:SELMODRAFT_412807"/>
<accession>D8RMC9</accession>